<gene>
    <name evidence="1" type="ORF">PQJ73_16770</name>
</gene>
<comment type="caution">
    <text evidence="1">The sequence shown here is derived from an EMBL/GenBank/DDBJ whole genome shotgun (WGS) entry which is preliminary data.</text>
</comment>
<evidence type="ECO:0000313" key="2">
    <source>
        <dbReference type="Proteomes" id="UP001165652"/>
    </source>
</evidence>
<proteinExistence type="predicted"/>
<name>A0ABT5JCL2_RHOTP</name>
<evidence type="ECO:0000313" key="1">
    <source>
        <dbReference type="EMBL" id="MDC7787346.1"/>
    </source>
</evidence>
<protein>
    <submittedName>
        <fullName evidence="1">Uncharacterized protein</fullName>
    </submittedName>
</protein>
<reference evidence="1" key="1">
    <citation type="journal article" date="2023" name="Microbiol Resour">
        <title>Genome Sequences of Rhodoplanes serenus and Two Thermotolerant Strains, Rhodoplanes tepidamans and 'Rhodoplanes cryptolactis,' Further Refine the Genus.</title>
        <authorList>
            <person name="Rayyan A.A."/>
            <person name="Kyndt J.A."/>
        </authorList>
    </citation>
    <scope>NUCLEOTIDE SEQUENCE</scope>
    <source>
        <strain evidence="1">DSM 9987</strain>
    </source>
</reference>
<dbReference type="Proteomes" id="UP001165652">
    <property type="component" value="Unassembled WGS sequence"/>
</dbReference>
<organism evidence="1 2">
    <name type="scientific">Rhodoplanes tepidamans</name>
    <name type="common">Rhodoplanes cryptolactis</name>
    <dbReference type="NCBI Taxonomy" id="200616"/>
    <lineage>
        <taxon>Bacteria</taxon>
        <taxon>Pseudomonadati</taxon>
        <taxon>Pseudomonadota</taxon>
        <taxon>Alphaproteobacteria</taxon>
        <taxon>Hyphomicrobiales</taxon>
        <taxon>Nitrobacteraceae</taxon>
        <taxon>Rhodoplanes</taxon>
    </lineage>
</organism>
<sequence>MDRIVREEARLIILRTLAGEMDKRLNSELLRRSLESFGIGRSRDWVHGEMRYLEQLGAVAIVSAGSVLVACLTRRGEDHVERRALLDGVKPMSAPDL</sequence>
<dbReference type="EMBL" id="JAQQLI010000026">
    <property type="protein sequence ID" value="MDC7787346.1"/>
    <property type="molecule type" value="Genomic_DNA"/>
</dbReference>
<keyword evidence="2" id="KW-1185">Reference proteome</keyword>
<dbReference type="RefSeq" id="WP_272778186.1">
    <property type="nucleotide sequence ID" value="NZ_JAQQLI010000026.1"/>
</dbReference>
<reference evidence="1" key="2">
    <citation type="submission" date="2023-02" db="EMBL/GenBank/DDBJ databases">
        <authorList>
            <person name="Rayyan A."/>
            <person name="Meyer T."/>
            <person name="Kyndt J.A."/>
        </authorList>
    </citation>
    <scope>NUCLEOTIDE SEQUENCE</scope>
    <source>
        <strain evidence="1">DSM 9987</strain>
    </source>
</reference>
<accession>A0ABT5JCL2</accession>